<proteinExistence type="predicted"/>
<dbReference type="PANTHER" id="PTHR11878">
    <property type="entry name" value="SODIUM/CALCIUM EXCHANGER"/>
    <property type="match status" value="1"/>
</dbReference>
<evidence type="ECO:0000259" key="6">
    <source>
        <dbReference type="SMART" id="SM00237"/>
    </source>
</evidence>
<dbReference type="SUPFAM" id="SSF141072">
    <property type="entry name" value="CalX-like"/>
    <property type="match status" value="1"/>
</dbReference>
<evidence type="ECO:0000313" key="7">
    <source>
        <dbReference type="EMBL" id="OLQ00898.1"/>
    </source>
</evidence>
<organism evidence="7 8">
    <name type="scientific">Symbiodinium microadriaticum</name>
    <name type="common">Dinoflagellate</name>
    <name type="synonym">Zooxanthella microadriatica</name>
    <dbReference type="NCBI Taxonomy" id="2951"/>
    <lineage>
        <taxon>Eukaryota</taxon>
        <taxon>Sar</taxon>
        <taxon>Alveolata</taxon>
        <taxon>Dinophyceae</taxon>
        <taxon>Suessiales</taxon>
        <taxon>Symbiodiniaceae</taxon>
        <taxon>Symbiodinium</taxon>
    </lineage>
</organism>
<dbReference type="PANTHER" id="PTHR11878:SF65">
    <property type="entry name" value="NA_CA-EXCHANGE PROTEIN, ISOFORM G"/>
    <property type="match status" value="1"/>
</dbReference>
<sequence length="210" mass="23564">MSDKALSRVVPAPDGDPIAVAVSKPEEAPGPDDDEEDDDSGSKDILQFTTSIYFVEVEKEDTLMVDVMRLGKMEDTIKVKYYTEDGSAKAGVSYTHTEGELVFPPGEYRQSIEIEVVKNPRWAPTLEYKVQLADPVGCNLGVATAAADFWARWVQKFVVKMQSRRRSGVIGTMEATIWLMRFRQAPSRLLTDGIQKWMKRPGKYLEDHGT</sequence>
<dbReference type="OrthoDB" id="10480421at2759"/>
<dbReference type="Proteomes" id="UP000186817">
    <property type="component" value="Unassembled WGS sequence"/>
</dbReference>
<accession>A0A1Q9E0E6</accession>
<feature type="region of interest" description="Disordered" evidence="5">
    <location>
        <begin position="1"/>
        <end position="42"/>
    </location>
</feature>
<feature type="domain" description="Calx-beta" evidence="6">
    <location>
        <begin position="33"/>
        <end position="133"/>
    </location>
</feature>
<dbReference type="GO" id="GO:0016020">
    <property type="term" value="C:membrane"/>
    <property type="evidence" value="ECO:0007669"/>
    <property type="project" value="InterPro"/>
</dbReference>
<feature type="compositionally biased region" description="Acidic residues" evidence="5">
    <location>
        <begin position="29"/>
        <end position="39"/>
    </location>
</feature>
<name>A0A1Q9E0E6_SYMMI</name>
<keyword evidence="3" id="KW-0106">Calcium</keyword>
<evidence type="ECO:0000256" key="2">
    <source>
        <dbReference type="ARBA" id="ARBA00022737"/>
    </source>
</evidence>
<dbReference type="GO" id="GO:0007154">
    <property type="term" value="P:cell communication"/>
    <property type="evidence" value="ECO:0007669"/>
    <property type="project" value="InterPro"/>
</dbReference>
<keyword evidence="4" id="KW-0406">Ion transport</keyword>
<evidence type="ECO:0000256" key="3">
    <source>
        <dbReference type="ARBA" id="ARBA00022837"/>
    </source>
</evidence>
<dbReference type="InterPro" id="IPR038081">
    <property type="entry name" value="CalX-like_sf"/>
</dbReference>
<dbReference type="Pfam" id="PF03160">
    <property type="entry name" value="Calx-beta"/>
    <property type="match status" value="1"/>
</dbReference>
<evidence type="ECO:0000256" key="5">
    <source>
        <dbReference type="SAM" id="MobiDB-lite"/>
    </source>
</evidence>
<reference evidence="7 8" key="1">
    <citation type="submission" date="2016-02" db="EMBL/GenBank/DDBJ databases">
        <title>Genome analysis of coral dinoflagellate symbionts highlights evolutionary adaptations to a symbiotic lifestyle.</title>
        <authorList>
            <person name="Aranda M."/>
            <person name="Li Y."/>
            <person name="Liew Y.J."/>
            <person name="Baumgarten S."/>
            <person name="Simakov O."/>
            <person name="Wilson M."/>
            <person name="Piel J."/>
            <person name="Ashoor H."/>
            <person name="Bougouffa S."/>
            <person name="Bajic V.B."/>
            <person name="Ryu T."/>
            <person name="Ravasi T."/>
            <person name="Bayer T."/>
            <person name="Micklem G."/>
            <person name="Kim H."/>
            <person name="Bhak J."/>
            <person name="Lajeunesse T.C."/>
            <person name="Voolstra C.R."/>
        </authorList>
    </citation>
    <scope>NUCLEOTIDE SEQUENCE [LARGE SCALE GENOMIC DNA]</scope>
    <source>
        <strain evidence="7 8">CCMP2467</strain>
    </source>
</reference>
<dbReference type="Gene3D" id="2.60.40.2030">
    <property type="match status" value="1"/>
</dbReference>
<dbReference type="InterPro" id="IPR051171">
    <property type="entry name" value="CaCA"/>
</dbReference>
<comment type="caution">
    <text evidence="7">The sequence shown here is derived from an EMBL/GenBank/DDBJ whole genome shotgun (WGS) entry which is preliminary data.</text>
</comment>
<evidence type="ECO:0000313" key="8">
    <source>
        <dbReference type="Proteomes" id="UP000186817"/>
    </source>
</evidence>
<dbReference type="EMBL" id="LSRX01000311">
    <property type="protein sequence ID" value="OLQ00898.1"/>
    <property type="molecule type" value="Genomic_DNA"/>
</dbReference>
<keyword evidence="4" id="KW-0813">Transport</keyword>
<keyword evidence="8" id="KW-1185">Reference proteome</keyword>
<keyword evidence="1" id="KW-0732">Signal</keyword>
<keyword evidence="2" id="KW-0677">Repeat</keyword>
<evidence type="ECO:0000256" key="1">
    <source>
        <dbReference type="ARBA" id="ARBA00022729"/>
    </source>
</evidence>
<protein>
    <submittedName>
        <fullName evidence="7">Sodium/calcium exchanger 2</fullName>
    </submittedName>
</protein>
<dbReference type="SMART" id="SM00237">
    <property type="entry name" value="Calx_beta"/>
    <property type="match status" value="1"/>
</dbReference>
<dbReference type="AlphaFoldDB" id="A0A1Q9E0E6"/>
<gene>
    <name evidence="7" type="primary">Slc8a2</name>
    <name evidence="7" type="ORF">AK812_SmicGene16399</name>
</gene>
<dbReference type="GO" id="GO:0030001">
    <property type="term" value="P:metal ion transport"/>
    <property type="evidence" value="ECO:0007669"/>
    <property type="project" value="TreeGrafter"/>
</dbReference>
<evidence type="ECO:0000256" key="4">
    <source>
        <dbReference type="ARBA" id="ARBA00023065"/>
    </source>
</evidence>
<dbReference type="InterPro" id="IPR003644">
    <property type="entry name" value="Calx_beta"/>
</dbReference>